<evidence type="ECO:0000259" key="15">
    <source>
        <dbReference type="Pfam" id="PF01292"/>
    </source>
</evidence>
<evidence type="ECO:0000256" key="11">
    <source>
        <dbReference type="ARBA" id="ARBA00023136"/>
    </source>
</evidence>
<dbReference type="PANTHER" id="PTHR30529">
    <property type="entry name" value="CYTOCHROME B561"/>
    <property type="match status" value="1"/>
</dbReference>
<organism evidence="16 17">
    <name type="scientific">Sphingomonas kaistensis</name>
    <dbReference type="NCBI Taxonomy" id="298708"/>
    <lineage>
        <taxon>Bacteria</taxon>
        <taxon>Pseudomonadati</taxon>
        <taxon>Pseudomonadota</taxon>
        <taxon>Alphaproteobacteria</taxon>
        <taxon>Sphingomonadales</taxon>
        <taxon>Sphingomonadaceae</taxon>
        <taxon>Sphingomonas</taxon>
    </lineage>
</organism>
<dbReference type="SUPFAM" id="SSF81342">
    <property type="entry name" value="Transmembrane di-heme cytochromes"/>
    <property type="match status" value="1"/>
</dbReference>
<keyword evidence="8" id="KW-0249">Electron transport</keyword>
<evidence type="ECO:0000313" key="17">
    <source>
        <dbReference type="Proteomes" id="UP001382935"/>
    </source>
</evidence>
<dbReference type="Gene3D" id="1.20.950.20">
    <property type="entry name" value="Transmembrane di-heme cytochromes, Chain C"/>
    <property type="match status" value="1"/>
</dbReference>
<comment type="cofactor">
    <cofactor evidence="1">
        <name>heme b</name>
        <dbReference type="ChEBI" id="CHEBI:60344"/>
    </cofactor>
</comment>
<accession>A0ABZ2G407</accession>
<evidence type="ECO:0000256" key="12">
    <source>
        <dbReference type="ARBA" id="ARBA00037975"/>
    </source>
</evidence>
<dbReference type="Pfam" id="PF01292">
    <property type="entry name" value="Ni_hydr_CYTB"/>
    <property type="match status" value="1"/>
</dbReference>
<keyword evidence="17" id="KW-1185">Reference proteome</keyword>
<keyword evidence="11 14" id="KW-0472">Membrane</keyword>
<evidence type="ECO:0000256" key="5">
    <source>
        <dbReference type="ARBA" id="ARBA00022617"/>
    </source>
</evidence>
<evidence type="ECO:0000313" key="16">
    <source>
        <dbReference type="EMBL" id="WWM70728.1"/>
    </source>
</evidence>
<feature type="domain" description="Cytochrome b561 bacterial/Ni-hydrogenase" evidence="15">
    <location>
        <begin position="17"/>
        <end position="195"/>
    </location>
</feature>
<keyword evidence="5" id="KW-0349">Heme</keyword>
<evidence type="ECO:0000256" key="6">
    <source>
        <dbReference type="ARBA" id="ARBA00022692"/>
    </source>
</evidence>
<keyword evidence="4" id="KW-1003">Cell membrane</keyword>
<evidence type="ECO:0000256" key="4">
    <source>
        <dbReference type="ARBA" id="ARBA00022475"/>
    </source>
</evidence>
<dbReference type="InterPro" id="IPR016174">
    <property type="entry name" value="Di-haem_cyt_TM"/>
</dbReference>
<evidence type="ECO:0000256" key="13">
    <source>
        <dbReference type="SAM" id="MobiDB-lite"/>
    </source>
</evidence>
<dbReference type="RefSeq" id="WP_338503738.1">
    <property type="nucleotide sequence ID" value="NZ_CP145607.1"/>
</dbReference>
<feature type="transmembrane region" description="Helical" evidence="14">
    <location>
        <begin position="96"/>
        <end position="119"/>
    </location>
</feature>
<evidence type="ECO:0000256" key="2">
    <source>
        <dbReference type="ARBA" id="ARBA00004651"/>
    </source>
</evidence>
<sequence>MIERLREWGNSHTRRGRYSPIGIIFHWVMALLILFQIGWGFWTDWMMPGGDKVFAYQVHSAAGLPVLLLGVARLAWRILISDPINDADRPGLQSKIAHWTAMTFYVVFFTLPVSGWFMWSSVAAPGPLYLGGIVPWPQVPLSSLDPITQYAILDLAEDVHIASVILLLLLIPAHAGAALKHHFWDRHDVLRAMLPEVPDWEGHRRAVPPNRPTTPPLPKGSEAG</sequence>
<feature type="transmembrane region" description="Helical" evidence="14">
    <location>
        <begin position="159"/>
        <end position="179"/>
    </location>
</feature>
<dbReference type="EMBL" id="CP145607">
    <property type="protein sequence ID" value="WWM70728.1"/>
    <property type="molecule type" value="Genomic_DNA"/>
</dbReference>
<protein>
    <submittedName>
        <fullName evidence="16">Cytochrome b/b6 domain-containing protein</fullName>
    </submittedName>
</protein>
<comment type="similarity">
    <text evidence="12">Belongs to the cytochrome b561 family.</text>
</comment>
<evidence type="ECO:0000256" key="3">
    <source>
        <dbReference type="ARBA" id="ARBA00022448"/>
    </source>
</evidence>
<feature type="compositionally biased region" description="Pro residues" evidence="13">
    <location>
        <begin position="209"/>
        <end position="218"/>
    </location>
</feature>
<evidence type="ECO:0000256" key="7">
    <source>
        <dbReference type="ARBA" id="ARBA00022723"/>
    </source>
</evidence>
<comment type="subcellular location">
    <subcellularLocation>
        <location evidence="2">Cell membrane</location>
        <topology evidence="2">Multi-pass membrane protein</topology>
    </subcellularLocation>
</comment>
<dbReference type="InterPro" id="IPR011577">
    <property type="entry name" value="Cyt_b561_bac/Ni-Hgenase"/>
</dbReference>
<keyword evidence="10" id="KW-0408">Iron</keyword>
<evidence type="ECO:0000256" key="1">
    <source>
        <dbReference type="ARBA" id="ARBA00001970"/>
    </source>
</evidence>
<reference evidence="16 17" key="1">
    <citation type="submission" date="2024-02" db="EMBL/GenBank/DDBJ databases">
        <title>Full genome sequence of Sphingomonas kaistensis.</title>
        <authorList>
            <person name="Poletto B.L."/>
            <person name="Silva G."/>
            <person name="Galante D."/>
            <person name="Campos K.R."/>
            <person name="Santos M.B.N."/>
            <person name="Sacchi C.T."/>
        </authorList>
    </citation>
    <scope>NUCLEOTIDE SEQUENCE [LARGE SCALE GENOMIC DNA]</scope>
    <source>
        <strain evidence="16 17">MA4R</strain>
    </source>
</reference>
<evidence type="ECO:0000256" key="10">
    <source>
        <dbReference type="ARBA" id="ARBA00023004"/>
    </source>
</evidence>
<keyword evidence="6 14" id="KW-0812">Transmembrane</keyword>
<dbReference type="InterPro" id="IPR052168">
    <property type="entry name" value="Cytochrome_b561_oxidase"/>
</dbReference>
<name>A0ABZ2G407_9SPHN</name>
<feature type="transmembrane region" description="Helical" evidence="14">
    <location>
        <begin position="21"/>
        <end position="42"/>
    </location>
</feature>
<feature type="region of interest" description="Disordered" evidence="13">
    <location>
        <begin position="202"/>
        <end position="224"/>
    </location>
</feature>
<keyword evidence="3" id="KW-0813">Transport</keyword>
<gene>
    <name evidence="16" type="ORF">V6R86_08585</name>
</gene>
<evidence type="ECO:0000256" key="14">
    <source>
        <dbReference type="SAM" id="Phobius"/>
    </source>
</evidence>
<dbReference type="Proteomes" id="UP001382935">
    <property type="component" value="Chromosome"/>
</dbReference>
<proteinExistence type="inferred from homology"/>
<feature type="transmembrane region" description="Helical" evidence="14">
    <location>
        <begin position="54"/>
        <end position="76"/>
    </location>
</feature>
<keyword evidence="7" id="KW-0479">Metal-binding</keyword>
<keyword evidence="9 14" id="KW-1133">Transmembrane helix</keyword>
<evidence type="ECO:0000256" key="9">
    <source>
        <dbReference type="ARBA" id="ARBA00022989"/>
    </source>
</evidence>
<evidence type="ECO:0000256" key="8">
    <source>
        <dbReference type="ARBA" id="ARBA00022982"/>
    </source>
</evidence>
<dbReference type="PANTHER" id="PTHR30529:SF1">
    <property type="entry name" value="CYTOCHROME B561 HOMOLOG 2"/>
    <property type="match status" value="1"/>
</dbReference>